<evidence type="ECO:0000313" key="5">
    <source>
        <dbReference type="Proteomes" id="UP000436694"/>
    </source>
</evidence>
<evidence type="ECO:0000313" key="4">
    <source>
        <dbReference type="EMBL" id="MQY42348.1"/>
    </source>
</evidence>
<name>A0A844AST4_9RHOB</name>
<protein>
    <submittedName>
        <fullName evidence="4">DUF4175 family protein</fullName>
    </submittedName>
</protein>
<evidence type="ECO:0000256" key="2">
    <source>
        <dbReference type="SAM" id="MobiDB-lite"/>
    </source>
</evidence>
<evidence type="ECO:0000256" key="3">
    <source>
        <dbReference type="SAM" id="Phobius"/>
    </source>
</evidence>
<reference evidence="4 5" key="1">
    <citation type="submission" date="2019-10" db="EMBL/GenBank/DDBJ databases">
        <title>Epibacterium sp. nov., isolated from seawater.</title>
        <authorList>
            <person name="Zhang X."/>
            <person name="Li N."/>
        </authorList>
    </citation>
    <scope>NUCLEOTIDE SEQUENCE [LARGE SCALE GENOMIC DNA]</scope>
    <source>
        <strain evidence="4 5">SM1969</strain>
    </source>
</reference>
<feature type="compositionally biased region" description="Low complexity" evidence="2">
    <location>
        <begin position="795"/>
        <end position="807"/>
    </location>
</feature>
<feature type="coiled-coil region" evidence="1">
    <location>
        <begin position="494"/>
        <end position="610"/>
    </location>
</feature>
<sequence length="879" mass="95601">MSNTQTLEKTRRSGTLDPRLRPLKPALWLTRLGMFAQNALRALWPATSLVAVLIAALMLGLQDALAPVPFWALLIGCLAAITCALIWAGKHLHWPTWAETQAHLDETLKGRPIAALLDQQAIGQSDAASVALWHQYQEAMRARAAKARAPRPDLALTRFDPYALRYMAALLLVVALCFGSLLQISNIWQAKPAVAATGPSWEGWLEPPQYTGLPVLYLADQPGTELSVPENSRITLRFYGEAGALTLSETLSDGTAPTPEAAEHSFTVTRSGDLTIEGQGGHSWQVAVLPDQPPSVAVLGAPSLGDDDSMELPFEARDDHGVTGGQVRIELDLLAIERRHGLAADPDTRTAIELDLPLPYSGDLRAFGQTLLADFSQHPWANLPVVYHFTVEDGALQRGESAGFGAPLVARRFFDPVAAAIVEQRRDLLWARANGRRVAQILRVISHRPEDVIRDKGAYLQLRTILRRLETQIDLGLTAQGQDDIAAALWDLALKLEEGDIGDALERMRRAQERLSQAMRDGASPEEIARLMQDLRAATEDYMRQLSRQAENSDERGEQSGETLLLSQQDLQSMMDRIQELMEQGRMAEAEQALREFQQLMENMRVTQGQPGQGGNEGEDAMQGLAETLREQQGLSDRAFRDLQEQFNPNAQRGESQGNQGQSGGLGQGQDHQQGQGQGQSGENGQSGQQPGQQQPGGSSQGQSGGSSRAQPGGQPGEGSLADRQRALRDELNRQENGLPYGATPEGETMRDAIGRAGRAMEDAEEALRQGDLAEAIDNQSEAMEALREGMRALGEAMAEQQQQGSEGQAGGPPGQAGGGNGQDPLGRGDYGASEGGSVGDAQAYRRAWDLLEDIRRRSGDQGRSPEERNYLERLLDRF</sequence>
<evidence type="ECO:0000256" key="1">
    <source>
        <dbReference type="SAM" id="Coils"/>
    </source>
</evidence>
<dbReference type="InterPro" id="IPR012683">
    <property type="entry name" value="CHP02302_TM"/>
</dbReference>
<feature type="transmembrane region" description="Helical" evidence="3">
    <location>
        <begin position="42"/>
        <end position="62"/>
    </location>
</feature>
<proteinExistence type="predicted"/>
<gene>
    <name evidence="4" type="ORF">GG681_06815</name>
</gene>
<feature type="compositionally biased region" description="Basic and acidic residues" evidence="2">
    <location>
        <begin position="748"/>
        <end position="769"/>
    </location>
</feature>
<keyword evidence="5" id="KW-1185">Reference proteome</keyword>
<organism evidence="4 5">
    <name type="scientific">Tritonibacter aquimaris</name>
    <dbReference type="NCBI Taxonomy" id="2663379"/>
    <lineage>
        <taxon>Bacteria</taxon>
        <taxon>Pseudomonadati</taxon>
        <taxon>Pseudomonadota</taxon>
        <taxon>Alphaproteobacteria</taxon>
        <taxon>Rhodobacterales</taxon>
        <taxon>Paracoccaceae</taxon>
        <taxon>Tritonibacter</taxon>
    </lineage>
</organism>
<keyword evidence="3" id="KW-1133">Transmembrane helix</keyword>
<keyword evidence="1" id="KW-0175">Coiled coil</keyword>
<comment type="caution">
    <text evidence="4">The sequence shown here is derived from an EMBL/GenBank/DDBJ whole genome shotgun (WGS) entry which is preliminary data.</text>
</comment>
<feature type="transmembrane region" description="Helical" evidence="3">
    <location>
        <begin position="68"/>
        <end position="88"/>
    </location>
</feature>
<feature type="region of interest" description="Disordered" evidence="2">
    <location>
        <begin position="650"/>
        <end position="840"/>
    </location>
</feature>
<keyword evidence="3" id="KW-0812">Transmembrane</keyword>
<dbReference type="AlphaFoldDB" id="A0A844AST4"/>
<keyword evidence="3" id="KW-0472">Membrane</keyword>
<accession>A0A844AST4</accession>
<dbReference type="RefSeq" id="WP_153546432.1">
    <property type="nucleotide sequence ID" value="NZ_WIXK01000003.1"/>
</dbReference>
<dbReference type="Proteomes" id="UP000436694">
    <property type="component" value="Unassembled WGS sequence"/>
</dbReference>
<feature type="transmembrane region" description="Helical" evidence="3">
    <location>
        <begin position="163"/>
        <end position="182"/>
    </location>
</feature>
<feature type="compositionally biased region" description="Basic and acidic residues" evidence="2">
    <location>
        <begin position="721"/>
        <end position="734"/>
    </location>
</feature>
<feature type="compositionally biased region" description="Low complexity" evidence="2">
    <location>
        <begin position="683"/>
        <end position="698"/>
    </location>
</feature>
<feature type="compositionally biased region" description="Gly residues" evidence="2">
    <location>
        <begin position="808"/>
        <end position="822"/>
    </location>
</feature>
<dbReference type="Pfam" id="PF13779">
    <property type="entry name" value="DUF4175"/>
    <property type="match status" value="1"/>
</dbReference>
<dbReference type="EMBL" id="WIXK01000003">
    <property type="protein sequence ID" value="MQY42348.1"/>
    <property type="molecule type" value="Genomic_DNA"/>
</dbReference>